<evidence type="ECO:0000313" key="2">
    <source>
        <dbReference type="Proteomes" id="UP000238493"/>
    </source>
</evidence>
<name>A0A2S7IW64_9HYPH</name>
<accession>A0A2S7IW64</accession>
<reference evidence="1 2" key="1">
    <citation type="submission" date="2018-02" db="EMBL/GenBank/DDBJ databases">
        <title>Draft genome sequence of Ochrobactrum oryzae found in Brazil.</title>
        <authorList>
            <person name="Cerdeira L."/>
            <person name="Andrade F."/>
            <person name="Zacariotto T."/>
            <person name="Barbosa B."/>
            <person name="Santos S."/>
            <person name="Cassetari V."/>
            <person name="Lincopan N."/>
        </authorList>
    </citation>
    <scope>NUCLEOTIDE SEQUENCE [LARGE SCALE GENOMIC DNA]</scope>
    <source>
        <strain evidence="1 2">OA447</strain>
    </source>
</reference>
<dbReference type="EMBL" id="PTRC01000033">
    <property type="protein sequence ID" value="PQA72254.1"/>
    <property type="molecule type" value="Genomic_DNA"/>
</dbReference>
<keyword evidence="2" id="KW-1185">Reference proteome</keyword>
<sequence length="67" mass="7628">MPSHEQQAAFGQEQDDKNHEIQLKIAFKLCVTSDCEGREKISLYHEDIDTEETASLCVIGYMGRPSR</sequence>
<proteinExistence type="predicted"/>
<gene>
    <name evidence="1" type="ORF">C3731_17845</name>
</gene>
<comment type="caution">
    <text evidence="1">The sequence shown here is derived from an EMBL/GenBank/DDBJ whole genome shotgun (WGS) entry which is preliminary data.</text>
</comment>
<organism evidence="1 2">
    <name type="scientific">Brucella oryzae</name>
    <dbReference type="NCBI Taxonomy" id="335286"/>
    <lineage>
        <taxon>Bacteria</taxon>
        <taxon>Pseudomonadati</taxon>
        <taxon>Pseudomonadota</taxon>
        <taxon>Alphaproteobacteria</taxon>
        <taxon>Hyphomicrobiales</taxon>
        <taxon>Brucellaceae</taxon>
        <taxon>Brucella/Ochrobactrum group</taxon>
        <taxon>Brucella</taxon>
    </lineage>
</organism>
<dbReference type="Proteomes" id="UP000238493">
    <property type="component" value="Unassembled WGS sequence"/>
</dbReference>
<evidence type="ECO:0000313" key="1">
    <source>
        <dbReference type="EMBL" id="PQA72254.1"/>
    </source>
</evidence>
<dbReference type="AlphaFoldDB" id="A0A2S7IW64"/>
<protein>
    <submittedName>
        <fullName evidence="1">Uncharacterized protein</fullName>
    </submittedName>
</protein>